<protein>
    <submittedName>
        <fullName evidence="3">AMP-dependent synthetase</fullName>
    </submittedName>
</protein>
<dbReference type="SUPFAM" id="SSF47336">
    <property type="entry name" value="ACP-like"/>
    <property type="match status" value="1"/>
</dbReference>
<reference evidence="3 4" key="1">
    <citation type="submission" date="2019-07" db="EMBL/GenBank/DDBJ databases">
        <title>Whole genome shotgun sequence of Cellulomonas aerilata NBRC 106308.</title>
        <authorList>
            <person name="Hosoyama A."/>
            <person name="Uohara A."/>
            <person name="Ohji S."/>
            <person name="Ichikawa N."/>
        </authorList>
    </citation>
    <scope>NUCLEOTIDE SEQUENCE [LARGE SCALE GENOMIC DNA]</scope>
    <source>
        <strain evidence="3 4">NBRC 106308</strain>
    </source>
</reference>
<evidence type="ECO:0000256" key="1">
    <source>
        <dbReference type="SAM" id="Phobius"/>
    </source>
</evidence>
<dbReference type="InterPro" id="IPR050237">
    <property type="entry name" value="ATP-dep_AMP-bd_enzyme"/>
</dbReference>
<dbReference type="PANTHER" id="PTHR43767">
    <property type="entry name" value="LONG-CHAIN-FATTY-ACID--COA LIGASE"/>
    <property type="match status" value="1"/>
</dbReference>
<keyword evidence="1" id="KW-1133">Transmembrane helix</keyword>
<feature type="transmembrane region" description="Helical" evidence="1">
    <location>
        <begin position="861"/>
        <end position="879"/>
    </location>
</feature>
<dbReference type="EMBL" id="BJYY01000012">
    <property type="protein sequence ID" value="GEO33851.1"/>
    <property type="molecule type" value="Genomic_DNA"/>
</dbReference>
<sequence>MTTVAGDLDLVGAATGRSPLPHVPTGVSSDAPALVSLDGGTLSHGDLRARVTRLVERLPPVVTGRRLVHVPLRRDVHAVTAYLATLEAGHVALVTDDDDRAARILERYPPDVRVVPDDADPFQLLDATPRHVVHPDLAVLLSTSGSTGSPKLVRLSHHNVLSNAAAIAQALRLTAADRAVTSLPLSYCFGLSVLHSHLLVGGSVVLREGSVRDADFWECVDTRGVTTLAVVPHMVELMESTGVLERPHPTLRLVAQAGGRMPPARVTRTARLGAANGWDLAVMYGQTEATARICVLDPALVERNPESVGRPVAGTTLHLDTTVPEVADGAGEIVVRGPGVMMGYAEHPDDLALGAMLSELRTGDLGRIGDDGLLRVVGRRSGFVKVMGLRIDLATVERAIEAAGLTACVTGDDDGLRVAVEPEAGVSAVGTAGRVRRIAGATSGVGVAAVTVAVVPLARLDNGKVDRNGCDALVRAGAADECAATRVRVAGSVGATPTLAVRVAHGLADVLGVDAIDLDRTFVEQGGDSLSHVQASVLLEGLLGPLPRGWHRQPLGELVDLGQQRADAAGPATRAAGGDAPQRTGECRARWPRVPDGAAWRTLETSVLLRAVAVVVICGSHADLFRVLGGAHTLLAVAGFNAARFGLSAPTVDGRWRGAGRLVVGIAVPTVGVALLGMVTQDRYGWANLALANWIVGDVTYGFRNELWFIDTLVASLVVLAATLSLPPVARAWRRDPWRVAATVAALALVPRFVVLHHGEGVLRGVMPTTFWLFAVGAALAHADTLRRRLATLAVAVVGGATFFPDDAVRNVTVLLGIAALALLPRVRVPARCVPVLTVLAAASLHVYLIQFQVLGVVPDPLVATIGAIAAGCLLWRLTARPVRRLQDLIPTDTTRWTDGRTS</sequence>
<feature type="transmembrane region" description="Helical" evidence="1">
    <location>
        <begin position="707"/>
        <end position="726"/>
    </location>
</feature>
<dbReference type="AlphaFoldDB" id="A0A512DBJ1"/>
<dbReference type="Proteomes" id="UP000321181">
    <property type="component" value="Unassembled WGS sequence"/>
</dbReference>
<feature type="transmembrane region" description="Helical" evidence="1">
    <location>
        <begin position="738"/>
        <end position="756"/>
    </location>
</feature>
<dbReference type="RefSeq" id="WP_186816461.1">
    <property type="nucleotide sequence ID" value="NZ_BAAARM010000002.1"/>
</dbReference>
<name>A0A512DBJ1_9CELL</name>
<dbReference type="Gene3D" id="3.40.50.12780">
    <property type="entry name" value="N-terminal domain of ligase-like"/>
    <property type="match status" value="1"/>
</dbReference>
<proteinExistence type="predicted"/>
<keyword evidence="1" id="KW-0812">Transmembrane</keyword>
<feature type="domain" description="AMP-dependent synthetase/ligase" evidence="2">
    <location>
        <begin position="130"/>
        <end position="344"/>
    </location>
</feature>
<organism evidence="3 4">
    <name type="scientific">Cellulomonas aerilata</name>
    <dbReference type="NCBI Taxonomy" id="515326"/>
    <lineage>
        <taxon>Bacteria</taxon>
        <taxon>Bacillati</taxon>
        <taxon>Actinomycetota</taxon>
        <taxon>Actinomycetes</taxon>
        <taxon>Micrococcales</taxon>
        <taxon>Cellulomonadaceae</taxon>
        <taxon>Cellulomonas</taxon>
    </lineage>
</organism>
<keyword evidence="1" id="KW-0472">Membrane</keyword>
<feature type="transmembrane region" description="Helical" evidence="1">
    <location>
        <begin position="834"/>
        <end position="855"/>
    </location>
</feature>
<accession>A0A512DBJ1</accession>
<evidence type="ECO:0000313" key="4">
    <source>
        <dbReference type="Proteomes" id="UP000321181"/>
    </source>
</evidence>
<dbReference type="InterPro" id="IPR000873">
    <property type="entry name" value="AMP-dep_synth/lig_dom"/>
</dbReference>
<feature type="transmembrane region" description="Helical" evidence="1">
    <location>
        <begin position="659"/>
        <end position="679"/>
    </location>
</feature>
<dbReference type="PANTHER" id="PTHR43767:SF10">
    <property type="entry name" value="SURFACTIN SYNTHASE SUBUNIT 1"/>
    <property type="match status" value="1"/>
</dbReference>
<feature type="transmembrane region" description="Helical" evidence="1">
    <location>
        <begin position="762"/>
        <end position="783"/>
    </location>
</feature>
<dbReference type="InterPro" id="IPR036736">
    <property type="entry name" value="ACP-like_sf"/>
</dbReference>
<dbReference type="InterPro" id="IPR042099">
    <property type="entry name" value="ANL_N_sf"/>
</dbReference>
<comment type="caution">
    <text evidence="3">The sequence shown here is derived from an EMBL/GenBank/DDBJ whole genome shotgun (WGS) entry which is preliminary data.</text>
</comment>
<gene>
    <name evidence="3" type="ORF">CAE01nite_15760</name>
</gene>
<dbReference type="Pfam" id="PF00501">
    <property type="entry name" value="AMP-binding"/>
    <property type="match status" value="1"/>
</dbReference>
<evidence type="ECO:0000259" key="2">
    <source>
        <dbReference type="Pfam" id="PF00501"/>
    </source>
</evidence>
<keyword evidence="4" id="KW-1185">Reference proteome</keyword>
<dbReference type="SUPFAM" id="SSF56801">
    <property type="entry name" value="Acetyl-CoA synthetase-like"/>
    <property type="match status" value="1"/>
</dbReference>
<evidence type="ECO:0000313" key="3">
    <source>
        <dbReference type="EMBL" id="GEO33851.1"/>
    </source>
</evidence>